<gene>
    <name evidence="1" type="ORF">nbrc107696_40880</name>
</gene>
<reference evidence="2" key="1">
    <citation type="submission" date="2019-06" db="EMBL/GenBank/DDBJ databases">
        <title>Gordonia isolated from sludge of a wastewater treatment plant.</title>
        <authorList>
            <person name="Tamura T."/>
            <person name="Aoyama K."/>
            <person name="Kang Y."/>
            <person name="Saito S."/>
            <person name="Akiyama N."/>
            <person name="Yazawa K."/>
            <person name="Gonoi T."/>
            <person name="Mikami Y."/>
        </authorList>
    </citation>
    <scope>NUCLEOTIDE SEQUENCE [LARGE SCALE GENOMIC DNA]</scope>
    <source>
        <strain evidence="2">NBRC 107696</strain>
    </source>
</reference>
<keyword evidence="2" id="KW-1185">Reference proteome</keyword>
<accession>A0A7I9VEJ3</accession>
<dbReference type="Proteomes" id="UP000444960">
    <property type="component" value="Unassembled WGS sequence"/>
</dbReference>
<dbReference type="EMBL" id="BJOV01000005">
    <property type="protein sequence ID" value="GEE03642.1"/>
    <property type="molecule type" value="Genomic_DNA"/>
</dbReference>
<organism evidence="1 2">
    <name type="scientific">Gordonia spumicola</name>
    <dbReference type="NCBI Taxonomy" id="589161"/>
    <lineage>
        <taxon>Bacteria</taxon>
        <taxon>Bacillati</taxon>
        <taxon>Actinomycetota</taxon>
        <taxon>Actinomycetes</taxon>
        <taxon>Mycobacteriales</taxon>
        <taxon>Gordoniaceae</taxon>
        <taxon>Gordonia</taxon>
    </lineage>
</organism>
<proteinExistence type="predicted"/>
<protein>
    <submittedName>
        <fullName evidence="1">Uncharacterized protein</fullName>
    </submittedName>
</protein>
<evidence type="ECO:0000313" key="2">
    <source>
        <dbReference type="Proteomes" id="UP000444960"/>
    </source>
</evidence>
<evidence type="ECO:0000313" key="1">
    <source>
        <dbReference type="EMBL" id="GEE03642.1"/>
    </source>
</evidence>
<sequence length="69" mass="7374">MAAPSHREAGDAAVVAVPSSPEPQASTVIITAAPDIAAAAPRIILFMSSMKRRGDVRVRHFADARRMFE</sequence>
<name>A0A7I9VEJ3_9ACTN</name>
<dbReference type="AlphaFoldDB" id="A0A7I9VEJ3"/>
<comment type="caution">
    <text evidence="1">The sequence shown here is derived from an EMBL/GenBank/DDBJ whole genome shotgun (WGS) entry which is preliminary data.</text>
</comment>